<evidence type="ECO:0000313" key="2">
    <source>
        <dbReference type="EMBL" id="KHN94603.1"/>
    </source>
</evidence>
<protein>
    <submittedName>
        <fullName evidence="2">Uncharacterized protein</fullName>
    </submittedName>
</protein>
<feature type="region of interest" description="Disordered" evidence="1">
    <location>
        <begin position="58"/>
        <end position="92"/>
    </location>
</feature>
<dbReference type="Proteomes" id="UP000030816">
    <property type="component" value="Unassembled WGS sequence"/>
</dbReference>
<dbReference type="RefSeq" id="XP_040675669.1">
    <property type="nucleotide sequence ID" value="XM_040826307.1"/>
</dbReference>
<dbReference type="AlphaFoldDB" id="A0A0B2WKX9"/>
<dbReference type="OrthoDB" id="4940550at2759"/>
<sequence>MFPRKMPAHLGRGSVPRRINMVEYRRTATDEYAPLDMDMSRFTRPSALQPPRIGARARRARAQARAQARPRAQEEAEPAVSAENSPASDSEGVYEGLADLVPDIRAMDMFLEPATAITTSSQEGEDGNENMAMTLRPSREQDDHMAVDPLHEHEGESDQEGHYVLSAEPAFPTMPLPAPRVTREQVIAQQLKLYNRRVSWANGRVYKGNTWVLLQPLRSETCYFEGDDFIAGCDIEDFPRSVDELRCLDCARLNGLLGHLGASEYRDEAKAVKLEFVMDAWIRP</sequence>
<organism evidence="2 3">
    <name type="scientific">Metarhizium album (strain ARSEF 1941)</name>
    <dbReference type="NCBI Taxonomy" id="1081103"/>
    <lineage>
        <taxon>Eukaryota</taxon>
        <taxon>Fungi</taxon>
        <taxon>Dikarya</taxon>
        <taxon>Ascomycota</taxon>
        <taxon>Pezizomycotina</taxon>
        <taxon>Sordariomycetes</taxon>
        <taxon>Hypocreomycetidae</taxon>
        <taxon>Hypocreales</taxon>
        <taxon>Clavicipitaceae</taxon>
        <taxon>Metarhizium</taxon>
    </lineage>
</organism>
<evidence type="ECO:0000313" key="3">
    <source>
        <dbReference type="Proteomes" id="UP000030816"/>
    </source>
</evidence>
<accession>A0A0B2WKX9</accession>
<comment type="caution">
    <text evidence="2">The sequence shown here is derived from an EMBL/GenBank/DDBJ whole genome shotgun (WGS) entry which is preliminary data.</text>
</comment>
<dbReference type="HOGENOM" id="CLU_956715_0_0_1"/>
<keyword evidence="3" id="KW-1185">Reference proteome</keyword>
<name>A0A0B2WKX9_METAS</name>
<evidence type="ECO:0000256" key="1">
    <source>
        <dbReference type="SAM" id="MobiDB-lite"/>
    </source>
</evidence>
<dbReference type="EMBL" id="AZHE01000032">
    <property type="protein sequence ID" value="KHN94603.1"/>
    <property type="molecule type" value="Genomic_DNA"/>
</dbReference>
<dbReference type="GeneID" id="63741964"/>
<gene>
    <name evidence="2" type="ORF">MAM_07509</name>
</gene>
<reference evidence="2 3" key="1">
    <citation type="journal article" date="2014" name="Proc. Natl. Acad. Sci. U.S.A.">
        <title>Trajectory and genomic determinants of fungal-pathogen speciation and host adaptation.</title>
        <authorList>
            <person name="Hu X."/>
            <person name="Xiao G."/>
            <person name="Zheng P."/>
            <person name="Shang Y."/>
            <person name="Su Y."/>
            <person name="Zhang X."/>
            <person name="Liu X."/>
            <person name="Zhan S."/>
            <person name="St Leger R.J."/>
            <person name="Wang C."/>
        </authorList>
    </citation>
    <scope>NUCLEOTIDE SEQUENCE [LARGE SCALE GENOMIC DNA]</scope>
    <source>
        <strain evidence="2 3">ARSEF 1941</strain>
    </source>
</reference>
<proteinExistence type="predicted"/>